<protein>
    <submittedName>
        <fullName evidence="3">Uncharacterized protein</fullName>
    </submittedName>
</protein>
<proteinExistence type="predicted"/>
<dbReference type="Pfam" id="PF07167">
    <property type="entry name" value="PhaC_N"/>
    <property type="match status" value="1"/>
</dbReference>
<organism evidence="3">
    <name type="scientific">Cyprideis torosa</name>
    <dbReference type="NCBI Taxonomy" id="163714"/>
    <lineage>
        <taxon>Eukaryota</taxon>
        <taxon>Metazoa</taxon>
        <taxon>Ecdysozoa</taxon>
        <taxon>Arthropoda</taxon>
        <taxon>Crustacea</taxon>
        <taxon>Oligostraca</taxon>
        <taxon>Ostracoda</taxon>
        <taxon>Podocopa</taxon>
        <taxon>Podocopida</taxon>
        <taxon>Cytherocopina</taxon>
        <taxon>Cytheroidea</taxon>
        <taxon>Cytherideidae</taxon>
        <taxon>Cyprideis</taxon>
    </lineage>
</organism>
<dbReference type="PANTHER" id="PTHR36837:SF5">
    <property type="entry name" value="POLY-3-HYDROXYBUTYRATE SYNTHASE"/>
    <property type="match status" value="1"/>
</dbReference>
<dbReference type="GO" id="GO:0042619">
    <property type="term" value="P:poly-hydroxybutyrate biosynthetic process"/>
    <property type="evidence" value="ECO:0007669"/>
    <property type="project" value="InterPro"/>
</dbReference>
<dbReference type="InterPro" id="IPR051321">
    <property type="entry name" value="PHA/PHB_synthase"/>
</dbReference>
<reference evidence="3" key="1">
    <citation type="submission" date="2020-11" db="EMBL/GenBank/DDBJ databases">
        <authorList>
            <person name="Tran Van P."/>
        </authorList>
    </citation>
    <scope>NUCLEOTIDE SEQUENCE</scope>
</reference>
<dbReference type="Gene3D" id="3.40.50.1820">
    <property type="entry name" value="alpha/beta hydrolase"/>
    <property type="match status" value="1"/>
</dbReference>
<dbReference type="InterPro" id="IPR010941">
    <property type="entry name" value="PhaC_N"/>
</dbReference>
<dbReference type="EMBL" id="OB682981">
    <property type="protein sequence ID" value="CAD7236910.1"/>
    <property type="molecule type" value="Genomic_DNA"/>
</dbReference>
<dbReference type="AlphaFoldDB" id="A0A7R8ZWD8"/>
<evidence type="ECO:0000256" key="2">
    <source>
        <dbReference type="ARBA" id="ARBA00023315"/>
    </source>
</evidence>
<evidence type="ECO:0000313" key="3">
    <source>
        <dbReference type="EMBL" id="CAD7236910.1"/>
    </source>
</evidence>
<dbReference type="PANTHER" id="PTHR36837">
    <property type="entry name" value="POLY(3-HYDROXYALKANOATE) POLYMERASE SUBUNIT PHAC"/>
    <property type="match status" value="1"/>
</dbReference>
<keyword evidence="1" id="KW-0808">Transferase</keyword>
<accession>A0A7R8ZWD8</accession>
<evidence type="ECO:0000256" key="1">
    <source>
        <dbReference type="ARBA" id="ARBA00022679"/>
    </source>
</evidence>
<dbReference type="OrthoDB" id="10055378at2759"/>
<feature type="non-terminal residue" evidence="3">
    <location>
        <position position="371"/>
    </location>
</feature>
<keyword evidence="2" id="KW-0012">Acyltransferase</keyword>
<dbReference type="InterPro" id="IPR029058">
    <property type="entry name" value="AB_hydrolase_fold"/>
</dbReference>
<dbReference type="GO" id="GO:0016746">
    <property type="term" value="F:acyltransferase activity"/>
    <property type="evidence" value="ECO:0007669"/>
    <property type="project" value="UniProtKB-KW"/>
</dbReference>
<name>A0A7R8ZWD8_9CRUS</name>
<sequence length="371" mass="41646">MASDKQPGDAGSPEFAELAKGFQENFQQVENLLTDFTKTHPGLDLDTFNLSTAYKAWFDALMNDPQKIVEANVDYWQKSMALSAQAFQAFWGNSDSDIPSVVEPEKGDRRFRHDAWTEKPVFDVVKQSYLLGSQWLRNLVTDVEGLDEKTADKVKFFTERYLDAMSPTNFALTNPEVLEKAIETKGENLTQGVQNMLRDLDAGGGQLKIRMTDPEAFELGKNVAVTPGKVVFQNRMFQLIQYTPTTDKVQKRPLLIVPPWINKFYILDLQPKNSMLKWLTDQGHTVFVVSWVNPDMSYADTTFADYVTEGVIKATDAVEVITGESEINAVGYCIGGTLLSTTLAYMKAKGDERIKSATFFTTMLDFSDPGE</sequence>
<gene>
    <name evidence="3" type="ORF">CTOB1V02_LOCUS14725</name>
</gene>
<dbReference type="SUPFAM" id="SSF53474">
    <property type="entry name" value="alpha/beta-Hydrolases"/>
    <property type="match status" value="1"/>
</dbReference>